<dbReference type="HOGENOM" id="CLU_040079_1_0_1"/>
<dbReference type="GeneID" id="25263567"/>
<dbReference type="InParanoid" id="A0A066WPY8"/>
<feature type="compositionally biased region" description="Acidic residues" evidence="4">
    <location>
        <begin position="135"/>
        <end position="145"/>
    </location>
</feature>
<accession>A0A066WPY8</accession>
<dbReference type="GO" id="GO:0046872">
    <property type="term" value="F:metal ion binding"/>
    <property type="evidence" value="ECO:0007669"/>
    <property type="project" value="UniProtKB-KW"/>
</dbReference>
<feature type="region of interest" description="Disordered" evidence="4">
    <location>
        <begin position="123"/>
        <end position="149"/>
    </location>
</feature>
<dbReference type="Gene3D" id="4.10.1130.20">
    <property type="match status" value="2"/>
</dbReference>
<dbReference type="OrthoDB" id="1898560at2759"/>
<evidence type="ECO:0000259" key="6">
    <source>
        <dbReference type="PROSITE" id="PS51401"/>
    </source>
</evidence>
<dbReference type="STRING" id="1037660.A0A066WPY8"/>
<dbReference type="Pfam" id="PF04969">
    <property type="entry name" value="CS"/>
    <property type="match status" value="1"/>
</dbReference>
<dbReference type="PANTHER" id="PTHR46983:SF3">
    <property type="entry name" value="CHPADIPLOID STATE MAINTENANCE PROTEIN CHPA"/>
    <property type="match status" value="1"/>
</dbReference>
<organism evidence="7 8">
    <name type="scientific">Tilletiaria anomala (strain ATCC 24038 / CBS 436.72 / UBC 951)</name>
    <dbReference type="NCBI Taxonomy" id="1037660"/>
    <lineage>
        <taxon>Eukaryota</taxon>
        <taxon>Fungi</taxon>
        <taxon>Dikarya</taxon>
        <taxon>Basidiomycota</taxon>
        <taxon>Ustilaginomycotina</taxon>
        <taxon>Exobasidiomycetes</taxon>
        <taxon>Georgefischeriales</taxon>
        <taxon>Tilletiariaceae</taxon>
        <taxon>Tilletiaria</taxon>
    </lineage>
</organism>
<dbReference type="InterPro" id="IPR008978">
    <property type="entry name" value="HSP20-like_chaperone"/>
</dbReference>
<keyword evidence="1" id="KW-0479">Metal-binding</keyword>
<keyword evidence="2" id="KW-0677">Repeat</keyword>
<evidence type="ECO:0000259" key="5">
    <source>
        <dbReference type="PROSITE" id="PS51203"/>
    </source>
</evidence>
<evidence type="ECO:0000256" key="4">
    <source>
        <dbReference type="SAM" id="MobiDB-lite"/>
    </source>
</evidence>
<dbReference type="Pfam" id="PF04968">
    <property type="entry name" value="CHORD"/>
    <property type="match status" value="2"/>
</dbReference>
<dbReference type="PROSITE" id="PS51203">
    <property type="entry name" value="CS"/>
    <property type="match status" value="1"/>
</dbReference>
<dbReference type="InterPro" id="IPR039790">
    <property type="entry name" value="CHRD1"/>
</dbReference>
<dbReference type="Gene3D" id="2.60.40.790">
    <property type="match status" value="1"/>
</dbReference>
<dbReference type="Proteomes" id="UP000027361">
    <property type="component" value="Unassembled WGS sequence"/>
</dbReference>
<dbReference type="InterPro" id="IPR007052">
    <property type="entry name" value="CS_dom"/>
</dbReference>
<evidence type="ECO:0000313" key="8">
    <source>
        <dbReference type="Proteomes" id="UP000027361"/>
    </source>
</evidence>
<dbReference type="EMBL" id="JMSN01000004">
    <property type="protein sequence ID" value="KDN53069.1"/>
    <property type="molecule type" value="Genomic_DNA"/>
</dbReference>
<evidence type="ECO:0000313" key="7">
    <source>
        <dbReference type="EMBL" id="KDN53069.1"/>
    </source>
</evidence>
<gene>
    <name evidence="7" type="ORF">K437DRAFT_253391</name>
</gene>
<sequence length="353" mass="37779">MVICARRGCGADFDAATPSSSACHFHPGAPVFHEGLKSWSCCQDVNKPVMEFDQFLAIKGCAEAPSHTVEMQELPDGAAAKKSETEGPSAVTANGVETYGRAAPQPVTQPLVGNSLAAAQKAMDAGNAAPVEKAEEADPSQADEEGAVKDGTKCKRAGCSYTFTGGKRSRSEEKCSYHKGVAIFHEGSKGWSCCKPRVLDFADFLAIAPCTEATNGHLFVGDQSKASAASTDGYERVDCRVDHYETPDDVRVTVYAKAVQTEKSKVEFREDAVLLSLEMPPAPGGSDLPRRHERVLKPFANIDADSSTFTFTKFKVDLVLVKKVKGQSWPSLESGDKAIGYGLTFGRSKDVRA</sequence>
<keyword evidence="3" id="KW-0862">Zinc</keyword>
<name>A0A066WPY8_TILAU</name>
<feature type="domain" description="CHORD" evidence="6">
    <location>
        <begin position="154"/>
        <end position="217"/>
    </location>
</feature>
<proteinExistence type="predicted"/>
<evidence type="ECO:0000256" key="3">
    <source>
        <dbReference type="ARBA" id="ARBA00022833"/>
    </source>
</evidence>
<dbReference type="OMA" id="KGYTCCK"/>
<dbReference type="RefSeq" id="XP_013245908.1">
    <property type="nucleotide sequence ID" value="XM_013390454.1"/>
</dbReference>
<reference evidence="7 8" key="1">
    <citation type="submission" date="2014-05" db="EMBL/GenBank/DDBJ databases">
        <title>Draft genome sequence of a rare smut relative, Tilletiaria anomala UBC 951.</title>
        <authorList>
            <consortium name="DOE Joint Genome Institute"/>
            <person name="Toome M."/>
            <person name="Kuo A."/>
            <person name="Henrissat B."/>
            <person name="Lipzen A."/>
            <person name="Tritt A."/>
            <person name="Yoshinaga Y."/>
            <person name="Zane M."/>
            <person name="Barry K."/>
            <person name="Grigoriev I.V."/>
            <person name="Spatafora J.W."/>
            <person name="Aimea M.C."/>
        </authorList>
    </citation>
    <scope>NUCLEOTIDE SEQUENCE [LARGE SCALE GENOMIC DNA]</scope>
    <source>
        <strain evidence="7 8">UBC 951</strain>
    </source>
</reference>
<comment type="caution">
    <text evidence="7">The sequence shown here is derived from an EMBL/GenBank/DDBJ whole genome shotgun (WGS) entry which is preliminary data.</text>
</comment>
<keyword evidence="8" id="KW-1185">Reference proteome</keyword>
<feature type="domain" description="CHORD" evidence="6">
    <location>
        <begin position="4"/>
        <end position="67"/>
    </location>
</feature>
<feature type="domain" description="CS" evidence="5">
    <location>
        <begin position="236"/>
        <end position="333"/>
    </location>
</feature>
<protein>
    <submittedName>
        <fullName evidence="7">Chord-domain-containing protein</fullName>
    </submittedName>
</protein>
<dbReference type="CDD" id="cd06466">
    <property type="entry name" value="p23_CS_SGT1_like"/>
    <property type="match status" value="1"/>
</dbReference>
<dbReference type="AlphaFoldDB" id="A0A066WPY8"/>
<dbReference type="PROSITE" id="PS51401">
    <property type="entry name" value="CHORD"/>
    <property type="match status" value="2"/>
</dbReference>
<dbReference type="SUPFAM" id="SSF49764">
    <property type="entry name" value="HSP20-like chaperones"/>
    <property type="match status" value="1"/>
</dbReference>
<evidence type="ECO:0000256" key="1">
    <source>
        <dbReference type="ARBA" id="ARBA00022723"/>
    </source>
</evidence>
<dbReference type="PANTHER" id="PTHR46983">
    <property type="entry name" value="CYSTEINE AND HISTIDINE-RICH DOMAIN-CONTAINING PROTEIN 1"/>
    <property type="match status" value="1"/>
</dbReference>
<evidence type="ECO:0000256" key="2">
    <source>
        <dbReference type="ARBA" id="ARBA00022737"/>
    </source>
</evidence>
<dbReference type="InterPro" id="IPR007051">
    <property type="entry name" value="CHORD_dom"/>
</dbReference>